<evidence type="ECO:0000313" key="1">
    <source>
        <dbReference type="EMBL" id="GGG50517.1"/>
    </source>
</evidence>
<proteinExistence type="predicted"/>
<dbReference type="GO" id="GO:0016773">
    <property type="term" value="F:phosphotransferase activity, alcohol group as acceptor"/>
    <property type="evidence" value="ECO:0007669"/>
    <property type="project" value="InterPro"/>
</dbReference>
<accession>A0A917GLQ2</accession>
<dbReference type="Pfam" id="PF04655">
    <property type="entry name" value="APH_6_hur"/>
    <property type="match status" value="1"/>
</dbReference>
<comment type="caution">
    <text evidence="1">The sequence shown here is derived from an EMBL/GenBank/DDBJ whole genome shotgun (WGS) entry which is preliminary data.</text>
</comment>
<organism evidence="1 2">
    <name type="scientific">Kocuria dechangensis</name>
    <dbReference type="NCBI Taxonomy" id="1176249"/>
    <lineage>
        <taxon>Bacteria</taxon>
        <taxon>Bacillati</taxon>
        <taxon>Actinomycetota</taxon>
        <taxon>Actinomycetes</taxon>
        <taxon>Micrococcales</taxon>
        <taxon>Micrococcaceae</taxon>
        <taxon>Kocuria</taxon>
    </lineage>
</organism>
<reference evidence="1" key="1">
    <citation type="journal article" date="2014" name="Int. J. Syst. Evol. Microbiol.">
        <title>Complete genome sequence of Corynebacterium casei LMG S-19264T (=DSM 44701T), isolated from a smear-ripened cheese.</title>
        <authorList>
            <consortium name="US DOE Joint Genome Institute (JGI-PGF)"/>
            <person name="Walter F."/>
            <person name="Albersmeier A."/>
            <person name="Kalinowski J."/>
            <person name="Ruckert C."/>
        </authorList>
    </citation>
    <scope>NUCLEOTIDE SEQUENCE</scope>
    <source>
        <strain evidence="1">CGMCC 1.12187</strain>
    </source>
</reference>
<dbReference type="Proteomes" id="UP000638848">
    <property type="component" value="Unassembled WGS sequence"/>
</dbReference>
<name>A0A917GLQ2_9MICC</name>
<dbReference type="AlphaFoldDB" id="A0A917GLQ2"/>
<reference evidence="1" key="2">
    <citation type="submission" date="2020-09" db="EMBL/GenBank/DDBJ databases">
        <authorList>
            <person name="Sun Q."/>
            <person name="Zhou Y."/>
        </authorList>
    </citation>
    <scope>NUCLEOTIDE SEQUENCE</scope>
    <source>
        <strain evidence="1">CGMCC 1.12187</strain>
    </source>
</reference>
<dbReference type="InterPro" id="IPR006748">
    <property type="entry name" value="NH2Glyco/OHUrea_AB-resist_kin"/>
</dbReference>
<dbReference type="GO" id="GO:0019748">
    <property type="term" value="P:secondary metabolic process"/>
    <property type="evidence" value="ECO:0007669"/>
    <property type="project" value="InterPro"/>
</dbReference>
<keyword evidence="2" id="KW-1185">Reference proteome</keyword>
<dbReference type="RefSeq" id="WP_188535120.1">
    <property type="nucleotide sequence ID" value="NZ_BMEQ01000004.1"/>
</dbReference>
<dbReference type="EMBL" id="BMEQ01000004">
    <property type="protein sequence ID" value="GGG50517.1"/>
    <property type="molecule type" value="Genomic_DNA"/>
</dbReference>
<evidence type="ECO:0000313" key="2">
    <source>
        <dbReference type="Proteomes" id="UP000638848"/>
    </source>
</evidence>
<sequence length="288" mass="31049">MTSRDDATADSAWADRARATARRYLAAWELAPDGDEEIDGEADDGALLRPVRTPAGEAAVLRVSRPVPGTEHEHLALRLWGGRGAVRLLRAEPAERVLLLERTRAEDLHSVPVLEACRVLGELAGVLARPPRPPFPPLSGLARGWLAELEGAAELDARFPRRFRLQAVAALRRLLRDDLDAVLLPADLHYGAVRAADRAPWLVVRAEPVLAVPEFALVPALRDRTAEAGRGGALAAALEDRLEALALAADADADRLRAWALVRFALTAHRGPDATGLVQLCKAVQRGA</sequence>
<gene>
    <name evidence="1" type="ORF">GCM10011374_11390</name>
</gene>
<protein>
    <submittedName>
        <fullName evidence="1">Streptomycin 6-kinase</fullName>
    </submittedName>
</protein>